<protein>
    <submittedName>
        <fullName evidence="1">Uncharacterized protein</fullName>
    </submittedName>
</protein>
<dbReference type="AlphaFoldDB" id="K2N933"/>
<comment type="caution">
    <text evidence="1">The sequence shown here is derived from an EMBL/GenBank/DDBJ whole genome shotgun (WGS) entry which is preliminary data.</text>
</comment>
<reference evidence="1 2" key="1">
    <citation type="journal article" date="2012" name="BMC Genomics">
        <title>Comparative genomic analysis of human infective Trypanosoma cruzi lineages with the bat-restricted subspecies T. cruzi marinkellei.</title>
        <authorList>
            <person name="Franzen O."/>
            <person name="Talavera-Lopez C."/>
            <person name="Ochaya S."/>
            <person name="Butler C.E."/>
            <person name="Messenger L.A."/>
            <person name="Lewis M.D."/>
            <person name="Llewellyn M.S."/>
            <person name="Marinkelle C.J."/>
            <person name="Tyler K.M."/>
            <person name="Miles M.A."/>
            <person name="Andersson B."/>
        </authorList>
    </citation>
    <scope>NUCLEOTIDE SEQUENCE [LARGE SCALE GENOMIC DNA]</scope>
    <source>
        <strain evidence="1 2">B7</strain>
    </source>
</reference>
<dbReference type="EMBL" id="AHKC01010872">
    <property type="protein sequence ID" value="EKF31326.1"/>
    <property type="molecule type" value="Genomic_DNA"/>
</dbReference>
<gene>
    <name evidence="1" type="ORF">MOQ_004842</name>
</gene>
<name>K2N933_TRYCR</name>
<accession>K2N933</accession>
<dbReference type="Proteomes" id="UP000007350">
    <property type="component" value="Unassembled WGS sequence"/>
</dbReference>
<organism evidence="1 2">
    <name type="scientific">Trypanosoma cruzi marinkellei</name>
    <dbReference type="NCBI Taxonomy" id="85056"/>
    <lineage>
        <taxon>Eukaryota</taxon>
        <taxon>Discoba</taxon>
        <taxon>Euglenozoa</taxon>
        <taxon>Kinetoplastea</taxon>
        <taxon>Metakinetoplastina</taxon>
        <taxon>Trypanosomatida</taxon>
        <taxon>Trypanosomatidae</taxon>
        <taxon>Trypanosoma</taxon>
        <taxon>Schizotrypanum</taxon>
    </lineage>
</organism>
<sequence length="238" mass="25810">MCGTQRGARVRGTVLVPRFGAAHGPRSRPCKAERSQYGKAPLRLPTEFAHARAHSTGIPEIDVWKGRRALHGGRGGVESRCRRWAPLFLPAFASMKYSQAHSATTLGSRCGVELIMPLSLCCVIRARSSARNPWRIGGAFERRPLRDFTTTMNVTGPGAVPRGTPPAGVAGEDAGLPTQSAALPLLGNAADQRVVRLRIDGRRVSNMILSWSAVLWPWRGPQRPPPRGVLGCRDAWPS</sequence>
<keyword evidence="2" id="KW-1185">Reference proteome</keyword>
<evidence type="ECO:0000313" key="2">
    <source>
        <dbReference type="Proteomes" id="UP000007350"/>
    </source>
</evidence>
<evidence type="ECO:0000313" key="1">
    <source>
        <dbReference type="EMBL" id="EKF31326.1"/>
    </source>
</evidence>
<proteinExistence type="predicted"/>